<organism evidence="6 7">
    <name type="scientific">Niabella pedocola</name>
    <dbReference type="NCBI Taxonomy" id="1752077"/>
    <lineage>
        <taxon>Bacteria</taxon>
        <taxon>Pseudomonadati</taxon>
        <taxon>Bacteroidota</taxon>
        <taxon>Chitinophagia</taxon>
        <taxon>Chitinophagales</taxon>
        <taxon>Chitinophagaceae</taxon>
        <taxon>Niabella</taxon>
    </lineage>
</organism>
<name>A0ABS8PRV8_9BACT</name>
<evidence type="ECO:0000313" key="6">
    <source>
        <dbReference type="EMBL" id="MCD2423804.1"/>
    </source>
</evidence>
<dbReference type="RefSeq" id="WP_231005062.1">
    <property type="nucleotide sequence ID" value="NZ_JAJNEC010000005.1"/>
</dbReference>
<dbReference type="SUPFAM" id="SSF51569">
    <property type="entry name" value="Aldolase"/>
    <property type="match status" value="1"/>
</dbReference>
<dbReference type="Pfam" id="PF01081">
    <property type="entry name" value="Aldolase"/>
    <property type="match status" value="1"/>
</dbReference>
<dbReference type="InterPro" id="IPR013785">
    <property type="entry name" value="Aldolase_TIM"/>
</dbReference>
<evidence type="ECO:0000256" key="1">
    <source>
        <dbReference type="ARBA" id="ARBA00004761"/>
    </source>
</evidence>
<reference evidence="6 7" key="1">
    <citation type="submission" date="2021-11" db="EMBL/GenBank/DDBJ databases">
        <title>Genomic of Niabella pedocola.</title>
        <authorList>
            <person name="Wu T."/>
        </authorList>
    </citation>
    <scope>NUCLEOTIDE SEQUENCE [LARGE SCALE GENOMIC DNA]</scope>
    <source>
        <strain evidence="6 7">JCM 31011</strain>
    </source>
</reference>
<keyword evidence="5" id="KW-0119">Carbohydrate metabolism</keyword>
<sequence length="207" mass="21691">MTVYQQITSSKLIAILRGADPSDVVRIAAALYEGGIRLLEITMNSEAPLQAIEQVAGKLGNDMVIGAGTVLDAAMAADAYSAGARFILSPVVDESVIVATKRLGAVSIPGAYTATEIYTAHRAGADIVKVFPANSPSYIKELRAPLPHIPLLPTGGITPENIGAYLKTGAVGFGIGSALVDTRQPVTDVYLETLKENARKLIQAMQS</sequence>
<dbReference type="Gene3D" id="3.20.20.70">
    <property type="entry name" value="Aldolase class I"/>
    <property type="match status" value="1"/>
</dbReference>
<dbReference type="GO" id="GO:0008700">
    <property type="term" value="F:(R,S)-4-hydroxy-2-oxoglutarate aldolase activity"/>
    <property type="evidence" value="ECO:0007669"/>
    <property type="project" value="UniProtKB-EC"/>
</dbReference>
<dbReference type="EMBL" id="JAJNEC010000005">
    <property type="protein sequence ID" value="MCD2423804.1"/>
    <property type="molecule type" value="Genomic_DNA"/>
</dbReference>
<keyword evidence="4 6" id="KW-0456">Lyase</keyword>
<dbReference type="Proteomes" id="UP001199816">
    <property type="component" value="Unassembled WGS sequence"/>
</dbReference>
<accession>A0ABS8PRV8</accession>
<comment type="subunit">
    <text evidence="3">Homotrimer.</text>
</comment>
<dbReference type="EC" id="4.1.2.14" evidence="6"/>
<comment type="similarity">
    <text evidence="2">Belongs to the KHG/KDPG aldolase family.</text>
</comment>
<comment type="pathway">
    <text evidence="1">Carbohydrate acid metabolism.</text>
</comment>
<proteinExistence type="inferred from homology"/>
<protein>
    <submittedName>
        <fullName evidence="6">Bifunctional 4-hydroxy-2-oxoglutarate aldolase/2-dehydro-3-deoxy-phosphogluconate aldolase</fullName>
        <ecNumber evidence="6">4.1.2.14</ecNumber>
        <ecNumber evidence="6">4.1.3.16</ecNumber>
    </submittedName>
</protein>
<dbReference type="InterPro" id="IPR000887">
    <property type="entry name" value="Aldlse_KDPG_KHG"/>
</dbReference>
<dbReference type="PANTHER" id="PTHR30246:SF1">
    <property type="entry name" value="2-DEHYDRO-3-DEOXY-6-PHOSPHOGALACTONATE ALDOLASE-RELATED"/>
    <property type="match status" value="1"/>
</dbReference>
<dbReference type="CDD" id="cd00452">
    <property type="entry name" value="KDPG_aldolase"/>
    <property type="match status" value="1"/>
</dbReference>
<evidence type="ECO:0000313" key="7">
    <source>
        <dbReference type="Proteomes" id="UP001199816"/>
    </source>
</evidence>
<dbReference type="EC" id="4.1.3.16" evidence="6"/>
<dbReference type="PANTHER" id="PTHR30246">
    <property type="entry name" value="2-KETO-3-DEOXY-6-PHOSPHOGLUCONATE ALDOLASE"/>
    <property type="match status" value="1"/>
</dbReference>
<evidence type="ECO:0000256" key="5">
    <source>
        <dbReference type="ARBA" id="ARBA00023277"/>
    </source>
</evidence>
<gene>
    <name evidence="6" type="primary">eda</name>
    <name evidence="6" type="ORF">LQ567_13595</name>
</gene>
<comment type="caution">
    <text evidence="6">The sequence shown here is derived from an EMBL/GenBank/DDBJ whole genome shotgun (WGS) entry which is preliminary data.</text>
</comment>
<evidence type="ECO:0000256" key="4">
    <source>
        <dbReference type="ARBA" id="ARBA00023239"/>
    </source>
</evidence>
<evidence type="ECO:0000256" key="3">
    <source>
        <dbReference type="ARBA" id="ARBA00011233"/>
    </source>
</evidence>
<evidence type="ECO:0000256" key="2">
    <source>
        <dbReference type="ARBA" id="ARBA00006906"/>
    </source>
</evidence>
<dbReference type="NCBIfam" id="TIGR01182">
    <property type="entry name" value="eda"/>
    <property type="match status" value="1"/>
</dbReference>
<dbReference type="GO" id="GO:0008675">
    <property type="term" value="F:2-dehydro-3-deoxy-phosphogluconate aldolase activity"/>
    <property type="evidence" value="ECO:0007669"/>
    <property type="project" value="UniProtKB-EC"/>
</dbReference>
<keyword evidence="7" id="KW-1185">Reference proteome</keyword>